<dbReference type="AlphaFoldDB" id="A0A7C9FBE2"/>
<evidence type="ECO:0000256" key="1">
    <source>
        <dbReference type="SAM" id="Phobius"/>
    </source>
</evidence>
<evidence type="ECO:0000313" key="2">
    <source>
        <dbReference type="EMBL" id="MBA4678428.1"/>
    </source>
</evidence>
<sequence>MQALLQVDPSMKSSISSFLRDKKVVFNNSRKFPRKFRVKYQLDVFVGSFCPLASCFGSEYTLPGTFTSSSSSSGVSSIAGMPLSVFLAGRLLFLLILDMAFLSSFLAKARSVVCAAVTSA</sequence>
<organism evidence="2">
    <name type="scientific">Opuntia streptacantha</name>
    <name type="common">Prickly pear cactus</name>
    <name type="synonym">Opuntia cardona</name>
    <dbReference type="NCBI Taxonomy" id="393608"/>
    <lineage>
        <taxon>Eukaryota</taxon>
        <taxon>Viridiplantae</taxon>
        <taxon>Streptophyta</taxon>
        <taxon>Embryophyta</taxon>
        <taxon>Tracheophyta</taxon>
        <taxon>Spermatophyta</taxon>
        <taxon>Magnoliopsida</taxon>
        <taxon>eudicotyledons</taxon>
        <taxon>Gunneridae</taxon>
        <taxon>Pentapetalae</taxon>
        <taxon>Caryophyllales</taxon>
        <taxon>Cactineae</taxon>
        <taxon>Cactaceae</taxon>
        <taxon>Opuntioideae</taxon>
        <taxon>Opuntia</taxon>
    </lineage>
</organism>
<accession>A0A7C9FBE2</accession>
<keyword evidence="1" id="KW-0812">Transmembrane</keyword>
<reference evidence="2" key="1">
    <citation type="journal article" date="2013" name="J. Plant Res.">
        <title>Effect of fungi and light on seed germination of three Opuntia species from semiarid lands of central Mexico.</title>
        <authorList>
            <person name="Delgado-Sanchez P."/>
            <person name="Jimenez-Bremont J.F."/>
            <person name="Guerrero-Gonzalez Mde L."/>
            <person name="Flores J."/>
        </authorList>
    </citation>
    <scope>NUCLEOTIDE SEQUENCE</scope>
    <source>
        <tissue evidence="2">Cladode</tissue>
    </source>
</reference>
<feature type="transmembrane region" description="Helical" evidence="1">
    <location>
        <begin position="40"/>
        <end position="60"/>
    </location>
</feature>
<dbReference type="EMBL" id="GISG01279321">
    <property type="protein sequence ID" value="MBA4678431.1"/>
    <property type="molecule type" value="Transcribed_RNA"/>
</dbReference>
<dbReference type="EMBL" id="GISG01279323">
    <property type="protein sequence ID" value="MBA4678433.1"/>
    <property type="molecule type" value="Transcribed_RNA"/>
</dbReference>
<dbReference type="EMBL" id="GISG01279322">
    <property type="protein sequence ID" value="MBA4678432.1"/>
    <property type="molecule type" value="Transcribed_RNA"/>
</dbReference>
<dbReference type="EMBL" id="GISG01279317">
    <property type="protein sequence ID" value="MBA4678428.1"/>
    <property type="molecule type" value="Transcribed_RNA"/>
</dbReference>
<keyword evidence="1" id="KW-1133">Transmembrane helix</keyword>
<name>A0A7C9FBE2_OPUST</name>
<protein>
    <submittedName>
        <fullName evidence="2">Uncharacterized protein</fullName>
    </submittedName>
</protein>
<reference evidence="2" key="2">
    <citation type="submission" date="2020-07" db="EMBL/GenBank/DDBJ databases">
        <authorList>
            <person name="Vera ALvarez R."/>
            <person name="Arias-Moreno D.M."/>
            <person name="Jimenez-Jacinto V."/>
            <person name="Jimenez-Bremont J.F."/>
            <person name="Swaminathan K."/>
            <person name="Moose S.P."/>
            <person name="Guerrero-Gonzalez M.L."/>
            <person name="Marino-Ramirez L."/>
            <person name="Landsman D."/>
            <person name="Rodriguez-Kessler M."/>
            <person name="Delgado-Sanchez P."/>
        </authorList>
    </citation>
    <scope>NUCLEOTIDE SEQUENCE</scope>
    <source>
        <tissue evidence="2">Cladode</tissue>
    </source>
</reference>
<proteinExistence type="predicted"/>
<feature type="transmembrane region" description="Helical" evidence="1">
    <location>
        <begin position="80"/>
        <end position="102"/>
    </location>
</feature>
<keyword evidence="1" id="KW-0472">Membrane</keyword>